<dbReference type="InterPro" id="IPR022812">
    <property type="entry name" value="Dynamin"/>
</dbReference>
<dbReference type="Pfam" id="PF00350">
    <property type="entry name" value="Dynamin_N"/>
    <property type="match status" value="1"/>
</dbReference>
<dbReference type="Gene3D" id="3.40.50.300">
    <property type="entry name" value="P-loop containing nucleotide triphosphate hydrolases"/>
    <property type="match status" value="1"/>
</dbReference>
<dbReference type="PROSITE" id="PS51718">
    <property type="entry name" value="G_DYNAMIN_2"/>
    <property type="match status" value="1"/>
</dbReference>
<dbReference type="GeneID" id="19975315"/>
<dbReference type="eggNOG" id="KOG0446">
    <property type="taxonomic scope" value="Eukaryota"/>
</dbReference>
<name>W2RMR2_CYPE1</name>
<evidence type="ECO:0000313" key="6">
    <source>
        <dbReference type="Proteomes" id="UP000030752"/>
    </source>
</evidence>
<dbReference type="HOGENOM" id="CLU_008964_7_1_1"/>
<dbReference type="GO" id="GO:0005525">
    <property type="term" value="F:GTP binding"/>
    <property type="evidence" value="ECO:0007669"/>
    <property type="project" value="InterPro"/>
</dbReference>
<dbReference type="Gene3D" id="1.20.120.1240">
    <property type="entry name" value="Dynamin, middle domain"/>
    <property type="match status" value="1"/>
</dbReference>
<evidence type="ECO:0000256" key="1">
    <source>
        <dbReference type="ARBA" id="ARBA00022741"/>
    </source>
</evidence>
<reference evidence="5 6" key="1">
    <citation type="submission" date="2013-03" db="EMBL/GenBank/DDBJ databases">
        <title>The Genome Sequence of Phialophora europaea CBS 101466.</title>
        <authorList>
            <consortium name="The Broad Institute Genomics Platform"/>
            <person name="Cuomo C."/>
            <person name="de Hoog S."/>
            <person name="Gorbushina A."/>
            <person name="Walker B."/>
            <person name="Young S.K."/>
            <person name="Zeng Q."/>
            <person name="Gargeya S."/>
            <person name="Fitzgerald M."/>
            <person name="Haas B."/>
            <person name="Abouelleil A."/>
            <person name="Allen A.W."/>
            <person name="Alvarado L."/>
            <person name="Arachchi H.M."/>
            <person name="Berlin A.M."/>
            <person name="Chapman S.B."/>
            <person name="Gainer-Dewar J."/>
            <person name="Goldberg J."/>
            <person name="Griggs A."/>
            <person name="Gujja S."/>
            <person name="Hansen M."/>
            <person name="Howarth C."/>
            <person name="Imamovic A."/>
            <person name="Ireland A."/>
            <person name="Larimer J."/>
            <person name="McCowan C."/>
            <person name="Murphy C."/>
            <person name="Pearson M."/>
            <person name="Poon T.W."/>
            <person name="Priest M."/>
            <person name="Roberts A."/>
            <person name="Saif S."/>
            <person name="Shea T."/>
            <person name="Sisk P."/>
            <person name="Sykes S."/>
            <person name="Wortman J."/>
            <person name="Nusbaum C."/>
            <person name="Birren B."/>
        </authorList>
    </citation>
    <scope>NUCLEOTIDE SEQUENCE [LARGE SCALE GENOMIC DNA]</scope>
    <source>
        <strain evidence="5 6">CBS 101466</strain>
    </source>
</reference>
<keyword evidence="1" id="KW-0547">Nucleotide-binding</keyword>
<dbReference type="VEuPathDB" id="FungiDB:HMPREF1541_07976"/>
<dbReference type="GO" id="GO:0005739">
    <property type="term" value="C:mitochondrion"/>
    <property type="evidence" value="ECO:0007669"/>
    <property type="project" value="TreeGrafter"/>
</dbReference>
<protein>
    <recommendedName>
        <fullName evidence="7">GED domain-containing protein</fullName>
    </recommendedName>
</protein>
<keyword evidence="6" id="KW-1185">Reference proteome</keyword>
<dbReference type="EMBL" id="KB822724">
    <property type="protein sequence ID" value="ETN36988.1"/>
    <property type="molecule type" value="Genomic_DNA"/>
</dbReference>
<dbReference type="InterPro" id="IPR027417">
    <property type="entry name" value="P-loop_NTPase"/>
</dbReference>
<dbReference type="GO" id="GO:0016559">
    <property type="term" value="P:peroxisome fission"/>
    <property type="evidence" value="ECO:0007669"/>
    <property type="project" value="TreeGrafter"/>
</dbReference>
<dbReference type="GO" id="GO:0003924">
    <property type="term" value="F:GTPase activity"/>
    <property type="evidence" value="ECO:0007669"/>
    <property type="project" value="InterPro"/>
</dbReference>
<dbReference type="InterPro" id="IPR000375">
    <property type="entry name" value="Dynamin_stalk"/>
</dbReference>
<dbReference type="PANTHER" id="PTHR11566:SF66">
    <property type="entry name" value="INTERFERON-INDUCED GTP-BINDING PROTEIN MX"/>
    <property type="match status" value="1"/>
</dbReference>
<dbReference type="PRINTS" id="PR00195">
    <property type="entry name" value="DYNAMIN"/>
</dbReference>
<dbReference type="CDD" id="cd08771">
    <property type="entry name" value="DLP_1"/>
    <property type="match status" value="1"/>
</dbReference>
<evidence type="ECO:0000313" key="5">
    <source>
        <dbReference type="EMBL" id="ETN36988.1"/>
    </source>
</evidence>
<dbReference type="InterPro" id="IPR020850">
    <property type="entry name" value="GED_dom"/>
</dbReference>
<dbReference type="SMART" id="SM00053">
    <property type="entry name" value="DYNc"/>
    <property type="match status" value="1"/>
</dbReference>
<dbReference type="FunFam" id="3.40.50.300:FF:001425">
    <property type="entry name" value="Dynamin GTPase, putative"/>
    <property type="match status" value="1"/>
</dbReference>
<evidence type="ECO:0000256" key="2">
    <source>
        <dbReference type="ARBA" id="ARBA00023134"/>
    </source>
</evidence>
<evidence type="ECO:0000259" key="4">
    <source>
        <dbReference type="PROSITE" id="PS51718"/>
    </source>
</evidence>
<feature type="domain" description="GED" evidence="3">
    <location>
        <begin position="631"/>
        <end position="722"/>
    </location>
</feature>
<dbReference type="InterPro" id="IPR001401">
    <property type="entry name" value="Dynamin_GTPase"/>
</dbReference>
<organism evidence="5 6">
    <name type="scientific">Cyphellophora europaea (strain CBS 101466)</name>
    <name type="common">Phialophora europaea</name>
    <dbReference type="NCBI Taxonomy" id="1220924"/>
    <lineage>
        <taxon>Eukaryota</taxon>
        <taxon>Fungi</taxon>
        <taxon>Dikarya</taxon>
        <taxon>Ascomycota</taxon>
        <taxon>Pezizomycotina</taxon>
        <taxon>Eurotiomycetes</taxon>
        <taxon>Chaetothyriomycetidae</taxon>
        <taxon>Chaetothyriales</taxon>
        <taxon>Cyphellophoraceae</taxon>
        <taxon>Cyphellophora</taxon>
    </lineage>
</organism>
<dbReference type="AlphaFoldDB" id="W2RMR2"/>
<proteinExistence type="predicted"/>
<dbReference type="GO" id="GO:0006897">
    <property type="term" value="P:endocytosis"/>
    <property type="evidence" value="ECO:0007669"/>
    <property type="project" value="TreeGrafter"/>
</dbReference>
<feature type="domain" description="Dynamin-type G" evidence="4">
    <location>
        <begin position="37"/>
        <end position="324"/>
    </location>
</feature>
<dbReference type="GO" id="GO:0008017">
    <property type="term" value="F:microtubule binding"/>
    <property type="evidence" value="ECO:0007669"/>
    <property type="project" value="TreeGrafter"/>
</dbReference>
<dbReference type="InterPro" id="IPR045063">
    <property type="entry name" value="Dynamin_N"/>
</dbReference>
<keyword evidence="2" id="KW-0342">GTP-binding</keyword>
<dbReference type="Proteomes" id="UP000030752">
    <property type="component" value="Unassembled WGS sequence"/>
</dbReference>
<dbReference type="RefSeq" id="XP_008720520.1">
    <property type="nucleotide sequence ID" value="XM_008722298.1"/>
</dbReference>
<accession>W2RMR2</accession>
<evidence type="ECO:0008006" key="7">
    <source>
        <dbReference type="Google" id="ProtNLM"/>
    </source>
</evidence>
<dbReference type="STRING" id="1220924.W2RMR2"/>
<dbReference type="InParanoid" id="W2RMR2"/>
<dbReference type="GO" id="GO:0048312">
    <property type="term" value="P:intracellular distribution of mitochondria"/>
    <property type="evidence" value="ECO:0007669"/>
    <property type="project" value="TreeGrafter"/>
</dbReference>
<dbReference type="OrthoDB" id="415706at2759"/>
<evidence type="ECO:0000259" key="3">
    <source>
        <dbReference type="PROSITE" id="PS51388"/>
    </source>
</evidence>
<sequence length="722" mass="80872">MTSTGPSTASLEELQSDEQRHVLDTIGQIRMCGLDAVLSLPQLVVCGDQSSGKSSVLEALTGIPFPRSDNLCTRFATEITLRRGPLETVRLRIIPDSARPSAEQTAISSFSEMIQDLAELPAVTEAAKLTMGLNTPTDSKRAFAQDVLSIEIEGPHRPHLTLVDVPGLIQTDTKGVTKHDLDMVRKITDSYIEQPRTICLAVVSGANDYANQGILTRVREVDPEGERTLGIITKPDQLPPGSGSEAAFLSLARNEDIFFKLGWHVVKNRKFEESHYSLRERHASEDSYFRSSNFKELPADSRGVDALRSRLSRLLFDHVKRELPSLRKDLQVALSETISQLDSLGSQRVTSQECRHYLTDLSLTCMGITSDAIRGHYEGDFFVVVGEDDFEVDFEVDSSSCLRRLRAVIQLANNQFATRLRTEGAKYEIGNGRFVGKTDVSQSNNDMPSSPVVLSLAEGRAWVNRVLLRSRGREPMGNYNPLVIGELFWEQSSKWKDVAQQHLWVVSAACQMFFDTLLREKCARDVYTRLSVTKVSEVLKDREQRAHEELDRLLVDKQDFPIIHDPAYAKRLQEARRERTEVDLAASVEAATTRKRLDACQSDHTSAKVDVAAAVRNYGDKVEHDLEQYSCDDVLDSLLSIYAAQQQTFVANVVAQVVERHLVRGLDKVFSPLDIIGMTDGEVMSVAAEPESVKRKRQIYLDRQRKLRQGESIFQKVVGSMF</sequence>
<dbReference type="PANTHER" id="PTHR11566">
    <property type="entry name" value="DYNAMIN"/>
    <property type="match status" value="1"/>
</dbReference>
<dbReference type="PROSITE" id="PS51388">
    <property type="entry name" value="GED"/>
    <property type="match status" value="1"/>
</dbReference>
<dbReference type="Pfam" id="PF01031">
    <property type="entry name" value="Dynamin_M"/>
    <property type="match status" value="1"/>
</dbReference>
<dbReference type="GO" id="GO:0016020">
    <property type="term" value="C:membrane"/>
    <property type="evidence" value="ECO:0007669"/>
    <property type="project" value="TreeGrafter"/>
</dbReference>
<dbReference type="InterPro" id="IPR030381">
    <property type="entry name" value="G_DYNAMIN_dom"/>
</dbReference>
<dbReference type="GO" id="GO:0000266">
    <property type="term" value="P:mitochondrial fission"/>
    <property type="evidence" value="ECO:0007669"/>
    <property type="project" value="TreeGrafter"/>
</dbReference>
<gene>
    <name evidence="5" type="ORF">HMPREF1541_07976</name>
</gene>
<dbReference type="GO" id="GO:0005874">
    <property type="term" value="C:microtubule"/>
    <property type="evidence" value="ECO:0007669"/>
    <property type="project" value="TreeGrafter"/>
</dbReference>
<dbReference type="SUPFAM" id="SSF52540">
    <property type="entry name" value="P-loop containing nucleoside triphosphate hydrolases"/>
    <property type="match status" value="1"/>
</dbReference>